<dbReference type="Pfam" id="PF07293">
    <property type="entry name" value="DUF1450"/>
    <property type="match status" value="1"/>
</dbReference>
<organism evidence="1 2">
    <name type="scientific">Sporolactobacillus putidus</name>
    <dbReference type="NCBI Taxonomy" id="492735"/>
    <lineage>
        <taxon>Bacteria</taxon>
        <taxon>Bacillati</taxon>
        <taxon>Bacillota</taxon>
        <taxon>Bacilli</taxon>
        <taxon>Bacillales</taxon>
        <taxon>Sporolactobacillaceae</taxon>
        <taxon>Sporolactobacillus</taxon>
    </lineage>
</organism>
<dbReference type="EMBL" id="BMOK01000006">
    <property type="protein sequence ID" value="GGL53156.1"/>
    <property type="molecule type" value="Genomic_DNA"/>
</dbReference>
<dbReference type="AlphaFoldDB" id="A0A917W0E3"/>
<dbReference type="RefSeq" id="WP_188802634.1">
    <property type="nucleotide sequence ID" value="NZ_BMOK01000006.1"/>
</dbReference>
<sequence>MIDPQIKFCISNLAWGSQKAFRSLDKDPNLSVTEYPCLRHCGQCARQLFAEVDGRVVTGRTADELIENVYDDLDEHFKE</sequence>
<evidence type="ECO:0000313" key="1">
    <source>
        <dbReference type="EMBL" id="GGL53156.1"/>
    </source>
</evidence>
<keyword evidence="2" id="KW-1185">Reference proteome</keyword>
<dbReference type="NCBIfam" id="NF010190">
    <property type="entry name" value="PRK13669.1"/>
    <property type="match status" value="1"/>
</dbReference>
<gene>
    <name evidence="1" type="primary">yuzB</name>
    <name evidence="1" type="ORF">GCM10007968_16500</name>
</gene>
<accession>A0A917W0E3</accession>
<reference evidence="1" key="1">
    <citation type="journal article" date="2014" name="Int. J. Syst. Evol. Microbiol.">
        <title>Complete genome sequence of Corynebacterium casei LMG S-19264T (=DSM 44701T), isolated from a smear-ripened cheese.</title>
        <authorList>
            <consortium name="US DOE Joint Genome Institute (JGI-PGF)"/>
            <person name="Walter F."/>
            <person name="Albersmeier A."/>
            <person name="Kalinowski J."/>
            <person name="Ruckert C."/>
        </authorList>
    </citation>
    <scope>NUCLEOTIDE SEQUENCE</scope>
    <source>
        <strain evidence="1">JCM 15325</strain>
    </source>
</reference>
<reference evidence="1" key="2">
    <citation type="submission" date="2020-09" db="EMBL/GenBank/DDBJ databases">
        <authorList>
            <person name="Sun Q."/>
            <person name="Ohkuma M."/>
        </authorList>
    </citation>
    <scope>NUCLEOTIDE SEQUENCE</scope>
    <source>
        <strain evidence="1">JCM 15325</strain>
    </source>
</reference>
<name>A0A917W0E3_9BACL</name>
<evidence type="ECO:0000313" key="2">
    <source>
        <dbReference type="Proteomes" id="UP000654670"/>
    </source>
</evidence>
<dbReference type="InterPro" id="IPR009910">
    <property type="entry name" value="DUF1450"/>
</dbReference>
<dbReference type="Proteomes" id="UP000654670">
    <property type="component" value="Unassembled WGS sequence"/>
</dbReference>
<protein>
    <submittedName>
        <fullName evidence="1">UPF0349 protein YuzB</fullName>
    </submittedName>
</protein>
<proteinExistence type="predicted"/>
<comment type="caution">
    <text evidence="1">The sequence shown here is derived from an EMBL/GenBank/DDBJ whole genome shotgun (WGS) entry which is preliminary data.</text>
</comment>